<dbReference type="AlphaFoldDB" id="A0A6A6CMN6"/>
<evidence type="ECO:0000256" key="10">
    <source>
        <dbReference type="SAM" id="SignalP"/>
    </source>
</evidence>
<keyword evidence="7" id="KW-0186">Copper</keyword>
<dbReference type="FunFam" id="2.60.40.420:FF:000021">
    <property type="entry name" value="Extracellular dihydrogeodin oxidase/laccase"/>
    <property type="match status" value="1"/>
</dbReference>
<dbReference type="InterPro" id="IPR011707">
    <property type="entry name" value="Cu-oxidase-like_N"/>
</dbReference>
<evidence type="ECO:0000313" key="15">
    <source>
        <dbReference type="Proteomes" id="UP000799537"/>
    </source>
</evidence>
<evidence type="ECO:0000256" key="8">
    <source>
        <dbReference type="ARBA" id="ARBA00023180"/>
    </source>
</evidence>
<dbReference type="FunFam" id="2.60.40.420:FF:000045">
    <property type="entry name" value="Laccase 2"/>
    <property type="match status" value="1"/>
</dbReference>
<gene>
    <name evidence="14" type="ORF">M409DRAFT_66321</name>
</gene>
<feature type="domain" description="Plastocyanin-like" evidence="11">
    <location>
        <begin position="205"/>
        <end position="349"/>
    </location>
</feature>
<dbReference type="EMBL" id="ML993595">
    <property type="protein sequence ID" value="KAF2166706.1"/>
    <property type="molecule type" value="Genomic_DNA"/>
</dbReference>
<dbReference type="InterPro" id="IPR033138">
    <property type="entry name" value="Cu_oxidase_CS"/>
</dbReference>
<dbReference type="Gene3D" id="2.60.40.420">
    <property type="entry name" value="Cupredoxins - blue copper proteins"/>
    <property type="match status" value="3"/>
</dbReference>
<dbReference type="GO" id="GO:0005507">
    <property type="term" value="F:copper ion binding"/>
    <property type="evidence" value="ECO:0007669"/>
    <property type="project" value="InterPro"/>
</dbReference>
<dbReference type="InterPro" id="IPR002355">
    <property type="entry name" value="Cu_oxidase_Cu_BS"/>
</dbReference>
<dbReference type="InterPro" id="IPR008972">
    <property type="entry name" value="Cupredoxin"/>
</dbReference>
<sequence length="581" mass="63805">MKAAFSSLPVLSCVLTLCSQAFALPQSADLATRDTADGACTNGALTRACWTDGFSIATDFDQKFPATGNTVTYNLEITNGTCNPDGHGERICFLINGQYPGPTIRASWGDYLSINVTNSLQDNGTSIHWHGVRQYNSPGADGVNGVSECPLAPGQSRTYAFNVTQFGTSWYHAHYSSQYGDGTVGTMIFDGPATANYDEDLGVYPINEWYYQTAFQMNAIASAQLQNKLSVPPADNLLINGTNQDANGNGNYSQVTMESGKKYRLRLINMSVDNYVQVSLDSHPFEVITADFVPIQPFAAEWLIMGIGQRYDVIITANQSAGNYWFRSNVSEACQSGNNFYGRAIWSYSSEPADTPYSTEFTEPTSCTEPGPLTPYWSQSVPSSDFQSQLQNMNVNLTQAVVVPNGNSIVVWSLNSSINVDWENPTMSYVLNGNTSYPESINLVPTVDSGSWNYWLIQQADGIPPIPHPVHLHGHDFFVLGQGTGTYDSSNATLNFDNPTRRDTATIYAGGWLALAFNSNNPGTWLMHCHIAWHISEGLGMQFLESPSSMTMPDKTTYDNECSAWSSYYQDAYYQKIDSGI</sequence>
<feature type="chain" id="PRO_5025588846" description="laccase" evidence="10">
    <location>
        <begin position="24"/>
        <end position="581"/>
    </location>
</feature>
<dbReference type="RefSeq" id="XP_033667595.1">
    <property type="nucleotide sequence ID" value="XM_033816889.1"/>
</dbReference>
<keyword evidence="15" id="KW-1185">Reference proteome</keyword>
<dbReference type="InterPro" id="IPR045087">
    <property type="entry name" value="Cu-oxidase_fam"/>
</dbReference>
<accession>A0A6A6CMN6</accession>
<evidence type="ECO:0000256" key="2">
    <source>
        <dbReference type="ARBA" id="ARBA00001935"/>
    </source>
</evidence>
<dbReference type="CDD" id="cd13854">
    <property type="entry name" value="CuRO_1_MaLCC_like"/>
    <property type="match status" value="1"/>
</dbReference>
<evidence type="ECO:0000313" key="14">
    <source>
        <dbReference type="EMBL" id="KAF2166706.1"/>
    </source>
</evidence>
<evidence type="ECO:0000256" key="7">
    <source>
        <dbReference type="ARBA" id="ARBA00023008"/>
    </source>
</evidence>
<dbReference type="PROSITE" id="PS00080">
    <property type="entry name" value="MULTICOPPER_OXIDASE2"/>
    <property type="match status" value="1"/>
</dbReference>
<feature type="domain" description="Plastocyanin-like" evidence="13">
    <location>
        <begin position="77"/>
        <end position="192"/>
    </location>
</feature>
<name>A0A6A6CMN6_ZASCE</name>
<organism evidence="14 15">
    <name type="scientific">Zasmidium cellare ATCC 36951</name>
    <dbReference type="NCBI Taxonomy" id="1080233"/>
    <lineage>
        <taxon>Eukaryota</taxon>
        <taxon>Fungi</taxon>
        <taxon>Dikarya</taxon>
        <taxon>Ascomycota</taxon>
        <taxon>Pezizomycotina</taxon>
        <taxon>Dothideomycetes</taxon>
        <taxon>Dothideomycetidae</taxon>
        <taxon>Mycosphaerellales</taxon>
        <taxon>Mycosphaerellaceae</taxon>
        <taxon>Zasmidium</taxon>
    </lineage>
</organism>
<keyword evidence="8" id="KW-0325">Glycoprotein</keyword>
<evidence type="ECO:0000256" key="5">
    <source>
        <dbReference type="ARBA" id="ARBA00022723"/>
    </source>
</evidence>
<evidence type="ECO:0000256" key="9">
    <source>
        <dbReference type="ARBA" id="ARBA00023185"/>
    </source>
</evidence>
<dbReference type="InterPro" id="IPR011706">
    <property type="entry name" value="Cu-oxidase_C"/>
</dbReference>
<evidence type="ECO:0000256" key="6">
    <source>
        <dbReference type="ARBA" id="ARBA00023002"/>
    </source>
</evidence>
<dbReference type="PANTHER" id="PTHR11709:SF87">
    <property type="entry name" value="LACCASE"/>
    <property type="match status" value="1"/>
</dbReference>
<comment type="cofactor">
    <cofactor evidence="2">
        <name>Cu cation</name>
        <dbReference type="ChEBI" id="CHEBI:23378"/>
    </cofactor>
</comment>
<protein>
    <recommendedName>
        <fullName evidence="4">laccase</fullName>
        <ecNumber evidence="4">1.10.3.2</ecNumber>
    </recommendedName>
</protein>
<dbReference type="PROSITE" id="PS00079">
    <property type="entry name" value="MULTICOPPER_OXIDASE1"/>
    <property type="match status" value="1"/>
</dbReference>
<dbReference type="OrthoDB" id="2121828at2759"/>
<keyword evidence="9" id="KW-0439">Lignin degradation</keyword>
<reference evidence="14" key="1">
    <citation type="journal article" date="2020" name="Stud. Mycol.">
        <title>101 Dothideomycetes genomes: a test case for predicting lifestyles and emergence of pathogens.</title>
        <authorList>
            <person name="Haridas S."/>
            <person name="Albert R."/>
            <person name="Binder M."/>
            <person name="Bloem J."/>
            <person name="Labutti K."/>
            <person name="Salamov A."/>
            <person name="Andreopoulos B."/>
            <person name="Baker S."/>
            <person name="Barry K."/>
            <person name="Bills G."/>
            <person name="Bluhm B."/>
            <person name="Cannon C."/>
            <person name="Castanera R."/>
            <person name="Culley D."/>
            <person name="Daum C."/>
            <person name="Ezra D."/>
            <person name="Gonzalez J."/>
            <person name="Henrissat B."/>
            <person name="Kuo A."/>
            <person name="Liang C."/>
            <person name="Lipzen A."/>
            <person name="Lutzoni F."/>
            <person name="Magnuson J."/>
            <person name="Mondo S."/>
            <person name="Nolan M."/>
            <person name="Ohm R."/>
            <person name="Pangilinan J."/>
            <person name="Park H.-J."/>
            <person name="Ramirez L."/>
            <person name="Alfaro M."/>
            <person name="Sun H."/>
            <person name="Tritt A."/>
            <person name="Yoshinaga Y."/>
            <person name="Zwiers L.-H."/>
            <person name="Turgeon B."/>
            <person name="Goodwin S."/>
            <person name="Spatafora J."/>
            <person name="Crous P."/>
            <person name="Grigoriev I."/>
        </authorList>
    </citation>
    <scope>NUCLEOTIDE SEQUENCE</scope>
    <source>
        <strain evidence="14">ATCC 36951</strain>
    </source>
</reference>
<comment type="catalytic activity">
    <reaction evidence="1">
        <text>4 hydroquinone + O2 = 4 benzosemiquinone + 2 H2O</text>
        <dbReference type="Rhea" id="RHEA:11276"/>
        <dbReference type="ChEBI" id="CHEBI:15377"/>
        <dbReference type="ChEBI" id="CHEBI:15379"/>
        <dbReference type="ChEBI" id="CHEBI:17594"/>
        <dbReference type="ChEBI" id="CHEBI:17977"/>
        <dbReference type="EC" id="1.10.3.2"/>
    </reaction>
</comment>
<dbReference type="PANTHER" id="PTHR11709">
    <property type="entry name" value="MULTI-COPPER OXIDASE"/>
    <property type="match status" value="1"/>
</dbReference>
<evidence type="ECO:0000259" key="11">
    <source>
        <dbReference type="Pfam" id="PF00394"/>
    </source>
</evidence>
<dbReference type="EC" id="1.10.3.2" evidence="4"/>
<dbReference type="Pfam" id="PF07732">
    <property type="entry name" value="Cu-oxidase_3"/>
    <property type="match status" value="1"/>
</dbReference>
<evidence type="ECO:0000256" key="4">
    <source>
        <dbReference type="ARBA" id="ARBA00012297"/>
    </source>
</evidence>
<dbReference type="SUPFAM" id="SSF49503">
    <property type="entry name" value="Cupredoxins"/>
    <property type="match status" value="3"/>
</dbReference>
<dbReference type="GO" id="GO:0046274">
    <property type="term" value="P:lignin catabolic process"/>
    <property type="evidence" value="ECO:0007669"/>
    <property type="project" value="UniProtKB-KW"/>
</dbReference>
<proteinExistence type="inferred from homology"/>
<dbReference type="CDD" id="cd13880">
    <property type="entry name" value="CuRO_2_MaLCC_like"/>
    <property type="match status" value="1"/>
</dbReference>
<dbReference type="Pfam" id="PF07731">
    <property type="entry name" value="Cu-oxidase_2"/>
    <property type="match status" value="1"/>
</dbReference>
<keyword evidence="6" id="KW-0560">Oxidoreductase</keyword>
<dbReference type="GO" id="GO:0052716">
    <property type="term" value="F:hydroquinone:oxygen oxidoreductase activity"/>
    <property type="evidence" value="ECO:0007669"/>
    <property type="project" value="UniProtKB-EC"/>
</dbReference>
<dbReference type="Proteomes" id="UP000799537">
    <property type="component" value="Unassembled WGS sequence"/>
</dbReference>
<keyword evidence="10" id="KW-0732">Signal</keyword>
<dbReference type="Pfam" id="PF00394">
    <property type="entry name" value="Cu-oxidase"/>
    <property type="match status" value="1"/>
</dbReference>
<dbReference type="InterPro" id="IPR001117">
    <property type="entry name" value="Cu-oxidase_2nd"/>
</dbReference>
<comment type="similarity">
    <text evidence="3">Belongs to the multicopper oxidase family.</text>
</comment>
<evidence type="ECO:0000259" key="12">
    <source>
        <dbReference type="Pfam" id="PF07731"/>
    </source>
</evidence>
<evidence type="ECO:0000259" key="13">
    <source>
        <dbReference type="Pfam" id="PF07732"/>
    </source>
</evidence>
<feature type="domain" description="Plastocyanin-like" evidence="12">
    <location>
        <begin position="425"/>
        <end position="548"/>
    </location>
</feature>
<evidence type="ECO:0000256" key="1">
    <source>
        <dbReference type="ARBA" id="ARBA00000349"/>
    </source>
</evidence>
<feature type="signal peptide" evidence="10">
    <location>
        <begin position="1"/>
        <end position="23"/>
    </location>
</feature>
<keyword evidence="5" id="KW-0479">Metal-binding</keyword>
<dbReference type="CDD" id="cd13901">
    <property type="entry name" value="CuRO_3_MaLCC_like"/>
    <property type="match status" value="1"/>
</dbReference>
<evidence type="ECO:0000256" key="3">
    <source>
        <dbReference type="ARBA" id="ARBA00010609"/>
    </source>
</evidence>
<dbReference type="GeneID" id="54570161"/>